<dbReference type="EMBL" id="LR798294">
    <property type="protein sequence ID" value="CAB5222029.1"/>
    <property type="molecule type" value="Genomic_DNA"/>
</dbReference>
<evidence type="ECO:0000313" key="1">
    <source>
        <dbReference type="EMBL" id="CAB5222029.1"/>
    </source>
</evidence>
<name>A0A6J7WV94_9CAUD</name>
<dbReference type="Gene3D" id="3.40.50.620">
    <property type="entry name" value="HUPs"/>
    <property type="match status" value="1"/>
</dbReference>
<dbReference type="SUPFAM" id="SSF52402">
    <property type="entry name" value="Adenine nucleotide alpha hydrolases-like"/>
    <property type="match status" value="1"/>
</dbReference>
<organism evidence="1">
    <name type="scientific">uncultured Caudovirales phage</name>
    <dbReference type="NCBI Taxonomy" id="2100421"/>
    <lineage>
        <taxon>Viruses</taxon>
        <taxon>Duplodnaviria</taxon>
        <taxon>Heunggongvirae</taxon>
        <taxon>Uroviricota</taxon>
        <taxon>Caudoviricetes</taxon>
        <taxon>Peduoviridae</taxon>
        <taxon>Maltschvirus</taxon>
        <taxon>Maltschvirus maltsch</taxon>
    </lineage>
</organism>
<proteinExistence type="predicted"/>
<reference evidence="1" key="1">
    <citation type="submission" date="2020-05" db="EMBL/GenBank/DDBJ databases">
        <authorList>
            <person name="Chiriac C."/>
            <person name="Salcher M."/>
            <person name="Ghai R."/>
            <person name="Kavagutti S V."/>
        </authorList>
    </citation>
    <scope>NUCLEOTIDE SEQUENCE</scope>
</reference>
<protein>
    <recommendedName>
        <fullName evidence="2">Asparagine synthase</fullName>
    </recommendedName>
</protein>
<evidence type="ECO:0008006" key="2">
    <source>
        <dbReference type="Google" id="ProtNLM"/>
    </source>
</evidence>
<sequence>MIHNLISINKYEIKLDYTVKDSLKSFKEEVLDELYRVYKLNGDIPLLYSGGMDSTFILRSLQELGISPRIVSFSFTEDNSDFDCELVKAKCKKYDVRPPEFFYIDGNKIQEHVEYLVEERDIAYPMLHGFFMDYFLSVNKDEKYFTGMSGEFKLKSGKIVLPYGPLMVKQNNPDRLFCFTSDRTFLSYFKHKQFIANYKNPNPLMANGQEDQWYIRDLIYMDCYPDMEREIKNLPNTWRYHITTPFYKNVVPYLTERYPLLYNPRCWITQCEFDPEFLVNL</sequence>
<accession>A0A6J7WV94</accession>
<dbReference type="InterPro" id="IPR014729">
    <property type="entry name" value="Rossmann-like_a/b/a_fold"/>
</dbReference>
<gene>
    <name evidence="1" type="ORF">UFOVP242_243</name>
</gene>